<dbReference type="PANTHER" id="PTHR33778:SF1">
    <property type="entry name" value="MAGNESIUM TRANSPORTER YHID-RELATED"/>
    <property type="match status" value="1"/>
</dbReference>
<dbReference type="PRINTS" id="PR01837">
    <property type="entry name" value="MGTCSAPBPROT"/>
</dbReference>
<dbReference type="EMBL" id="CP129682">
    <property type="protein sequence ID" value="XDS48982.1"/>
    <property type="molecule type" value="Genomic_DNA"/>
</dbReference>
<dbReference type="GO" id="GO:0005886">
    <property type="term" value="C:plasma membrane"/>
    <property type="evidence" value="ECO:0007669"/>
    <property type="project" value="UniProtKB-SubCell"/>
</dbReference>
<dbReference type="PANTHER" id="PTHR33778">
    <property type="entry name" value="PROTEIN MGTC"/>
    <property type="match status" value="1"/>
</dbReference>
<evidence type="ECO:0000313" key="10">
    <source>
        <dbReference type="EMBL" id="XDS48982.1"/>
    </source>
</evidence>
<comment type="subcellular location">
    <subcellularLocation>
        <location evidence="1">Cell membrane</location>
        <topology evidence="1">Multi-pass membrane protein</topology>
    </subcellularLocation>
</comment>
<evidence type="ECO:0000259" key="8">
    <source>
        <dbReference type="Pfam" id="PF02308"/>
    </source>
</evidence>
<evidence type="ECO:0000313" key="11">
    <source>
        <dbReference type="EMBL" id="XDS50206.1"/>
    </source>
</evidence>
<name>A0AB39UMW0_9BIFI</name>
<dbReference type="Pfam" id="PF02308">
    <property type="entry name" value="MgtC"/>
    <property type="match status" value="1"/>
</dbReference>
<evidence type="ECO:0000313" key="9">
    <source>
        <dbReference type="EMBL" id="XDS46238.1"/>
    </source>
</evidence>
<dbReference type="InterPro" id="IPR049177">
    <property type="entry name" value="MgtC_SapB_SrpB_YhiD_N"/>
</dbReference>
<keyword evidence="6 7" id="KW-0472">Membrane</keyword>
<dbReference type="AlphaFoldDB" id="A0AB39UMW0"/>
<dbReference type="KEGG" id="bfk:QN062_07345"/>
<protein>
    <submittedName>
        <fullName evidence="11">MgtC/SapB family protein</fullName>
    </submittedName>
</protein>
<keyword evidence="3" id="KW-1003">Cell membrane</keyword>
<keyword evidence="5 7" id="KW-1133">Transmembrane helix</keyword>
<evidence type="ECO:0000256" key="7">
    <source>
        <dbReference type="SAM" id="Phobius"/>
    </source>
</evidence>
<feature type="transmembrane region" description="Helical" evidence="7">
    <location>
        <begin position="6"/>
        <end position="27"/>
    </location>
</feature>
<feature type="domain" description="MgtC/SapB/SrpB/YhiD N-terminal" evidence="8">
    <location>
        <begin position="14"/>
        <end position="140"/>
    </location>
</feature>
<proteinExistence type="inferred from homology"/>
<sequence>MNIVIPQASQFVSLALTMVLCGCIGLEREYHGKNAGIRTNILVGLGSWLFSLSSVLGYEAVRASGMNWDGSRIAAQIVSGIGFIGAGVIFYNKSRVRGLTTAAGIWVSAAIGMGAAFNLQILVLLVTFCYFLTVLLVAPLAYRALRRFHVSVLQIAYENGKGSLRNALLQLSAAGFDAQVMSSRQIERNSWSGAVVGVKVNGSISPETMDAIMQIDGIRGISIDDEAET</sequence>
<evidence type="ECO:0000256" key="4">
    <source>
        <dbReference type="ARBA" id="ARBA00022692"/>
    </source>
</evidence>
<evidence type="ECO:0000256" key="1">
    <source>
        <dbReference type="ARBA" id="ARBA00004651"/>
    </source>
</evidence>
<feature type="transmembrane region" description="Helical" evidence="7">
    <location>
        <begin position="121"/>
        <end position="142"/>
    </location>
</feature>
<feature type="transmembrane region" description="Helical" evidence="7">
    <location>
        <begin position="73"/>
        <end position="91"/>
    </location>
</feature>
<dbReference type="RefSeq" id="WP_369341178.1">
    <property type="nucleotide sequence ID" value="NZ_CP129675.1"/>
</dbReference>
<evidence type="ECO:0000256" key="6">
    <source>
        <dbReference type="ARBA" id="ARBA00023136"/>
    </source>
</evidence>
<feature type="transmembrane region" description="Helical" evidence="7">
    <location>
        <begin position="98"/>
        <end position="115"/>
    </location>
</feature>
<feature type="transmembrane region" description="Helical" evidence="7">
    <location>
        <begin position="39"/>
        <end position="61"/>
    </location>
</feature>
<accession>A0AB39UMW0</accession>
<keyword evidence="4 7" id="KW-0812">Transmembrane</keyword>
<dbReference type="EMBL" id="CP129683">
    <property type="protein sequence ID" value="XDS50206.1"/>
    <property type="molecule type" value="Genomic_DNA"/>
</dbReference>
<comment type="similarity">
    <text evidence="2">Belongs to the MgtC/SapB family.</text>
</comment>
<gene>
    <name evidence="11" type="ORF">QN062_07345</name>
    <name evidence="10" type="ORF">QN216_01540</name>
    <name evidence="9" type="ORF">QN217_08915</name>
</gene>
<evidence type="ECO:0000256" key="2">
    <source>
        <dbReference type="ARBA" id="ARBA00009298"/>
    </source>
</evidence>
<evidence type="ECO:0000256" key="3">
    <source>
        <dbReference type="ARBA" id="ARBA00022475"/>
    </source>
</evidence>
<dbReference type="EMBL" id="CP129675">
    <property type="protein sequence ID" value="XDS46238.1"/>
    <property type="molecule type" value="Genomic_DNA"/>
</dbReference>
<organism evidence="11">
    <name type="scientific">Bifidobacterium fermentum</name>
    <dbReference type="NCBI Taxonomy" id="3059035"/>
    <lineage>
        <taxon>Bacteria</taxon>
        <taxon>Bacillati</taxon>
        <taxon>Actinomycetota</taxon>
        <taxon>Actinomycetes</taxon>
        <taxon>Bifidobacteriales</taxon>
        <taxon>Bifidobacteriaceae</taxon>
        <taxon>Bifidobacterium</taxon>
    </lineage>
</organism>
<evidence type="ECO:0000256" key="5">
    <source>
        <dbReference type="ARBA" id="ARBA00022989"/>
    </source>
</evidence>
<reference evidence="11" key="1">
    <citation type="submission" date="2023-07" db="EMBL/GenBank/DDBJ databases">
        <title>Bifidobacterium aquikefiriaerophilum sp. nov. and Bifidobacterium eccum sp. nov., isolated from water kefir.</title>
        <authorList>
            <person name="Breselge S."/>
            <person name="Bellassi P."/>
            <person name="Barcenilla C."/>
            <person name="Alvarez-Ordonez A."/>
            <person name="Morelli L."/>
            <person name="Cotter P.D."/>
        </authorList>
    </citation>
    <scope>NUCLEOTIDE SEQUENCE</scope>
    <source>
        <strain evidence="11">WK012_4_13</strain>
        <strain evidence="10">WK013_4_14</strain>
        <strain evidence="9">WK048_4_13</strain>
    </source>
</reference>
<dbReference type="InterPro" id="IPR003416">
    <property type="entry name" value="MgtC/SapB/SrpB/YhiD_fam"/>
</dbReference>